<name>A0A1A9GJH7_9ACTN</name>
<feature type="transmembrane region" description="Helical" evidence="1">
    <location>
        <begin position="12"/>
        <end position="29"/>
    </location>
</feature>
<sequence length="74" mass="7716">MSPLSRTLDLSTLGAVVIGLLLLVLGLQVDGFVGGMGQGAGAALVVLGAVLLLRRRRGPDRVDHGWLPSRDGER</sequence>
<keyword evidence="1" id="KW-0472">Membrane</keyword>
<accession>A0A1A9GJH7</accession>
<dbReference type="PATRIC" id="fig|1300347.3.peg.1391"/>
<organism evidence="2 3">
    <name type="scientific">Nocardioides dokdonensis FR1436</name>
    <dbReference type="NCBI Taxonomy" id="1300347"/>
    <lineage>
        <taxon>Bacteria</taxon>
        <taxon>Bacillati</taxon>
        <taxon>Actinomycetota</taxon>
        <taxon>Actinomycetes</taxon>
        <taxon>Propionibacteriales</taxon>
        <taxon>Nocardioidaceae</taxon>
        <taxon>Nocardioides</taxon>
    </lineage>
</organism>
<dbReference type="STRING" id="1300347.I601_1391"/>
<evidence type="ECO:0000313" key="2">
    <source>
        <dbReference type="EMBL" id="ANH37830.1"/>
    </source>
</evidence>
<dbReference type="AlphaFoldDB" id="A0A1A9GJH7"/>
<dbReference type="KEGG" id="ndk:I601_1391"/>
<evidence type="ECO:0000256" key="1">
    <source>
        <dbReference type="SAM" id="Phobius"/>
    </source>
</evidence>
<protein>
    <submittedName>
        <fullName evidence="2">Uncharacterized protein</fullName>
    </submittedName>
</protein>
<evidence type="ECO:0000313" key="3">
    <source>
        <dbReference type="Proteomes" id="UP000077868"/>
    </source>
</evidence>
<keyword evidence="3" id="KW-1185">Reference proteome</keyword>
<keyword evidence="1" id="KW-1133">Transmembrane helix</keyword>
<reference evidence="2" key="1">
    <citation type="submission" date="2016-03" db="EMBL/GenBank/DDBJ databases">
        <title>Complete genome sequence of a soil Actinobacterium, Nocardioides dokdonensis FR1436.</title>
        <authorList>
            <person name="Kwon S.-K."/>
            <person name="Kim K."/>
            <person name="Kim J.F."/>
        </authorList>
    </citation>
    <scope>NUCLEOTIDE SEQUENCE [LARGE SCALE GENOMIC DNA]</scope>
    <source>
        <strain evidence="2">FR1436</strain>
    </source>
</reference>
<keyword evidence="1" id="KW-0812">Transmembrane</keyword>
<dbReference type="EMBL" id="CP015079">
    <property type="protein sequence ID" value="ANH37830.1"/>
    <property type="molecule type" value="Genomic_DNA"/>
</dbReference>
<gene>
    <name evidence="2" type="ORF">I601_1391</name>
</gene>
<dbReference type="RefSeq" id="WP_068107680.1">
    <property type="nucleotide sequence ID" value="NZ_CP015079.1"/>
</dbReference>
<dbReference type="Proteomes" id="UP000077868">
    <property type="component" value="Chromosome"/>
</dbReference>
<feature type="transmembrane region" description="Helical" evidence="1">
    <location>
        <begin position="35"/>
        <end position="53"/>
    </location>
</feature>
<proteinExistence type="predicted"/>